<dbReference type="Gene3D" id="2.40.170.20">
    <property type="entry name" value="TonB-dependent receptor, beta-barrel domain"/>
    <property type="match status" value="1"/>
</dbReference>
<evidence type="ECO:0000256" key="6">
    <source>
        <dbReference type="ARBA" id="ARBA00023237"/>
    </source>
</evidence>
<dbReference type="Gene3D" id="2.60.40.1120">
    <property type="entry name" value="Carboxypeptidase-like, regulatory domain"/>
    <property type="match status" value="1"/>
</dbReference>
<gene>
    <name evidence="9" type="ORF">AWR27_08035</name>
</gene>
<keyword evidence="2 7" id="KW-0813">Transport</keyword>
<evidence type="ECO:0000259" key="8">
    <source>
        <dbReference type="Pfam" id="PF07715"/>
    </source>
</evidence>
<dbReference type="Pfam" id="PF07715">
    <property type="entry name" value="Plug"/>
    <property type="match status" value="1"/>
</dbReference>
<keyword evidence="3 7" id="KW-1134">Transmembrane beta strand</keyword>
<keyword evidence="6 7" id="KW-0998">Cell outer membrane</keyword>
<dbReference type="EMBL" id="CP014263">
    <property type="protein sequence ID" value="AQG79279.1"/>
    <property type="molecule type" value="Genomic_DNA"/>
</dbReference>
<protein>
    <recommendedName>
        <fullName evidence="8">TonB-dependent receptor plug domain-containing protein</fullName>
    </recommendedName>
</protein>
<dbReference type="OrthoDB" id="9768177at2"/>
<evidence type="ECO:0000313" key="9">
    <source>
        <dbReference type="EMBL" id="AQG79279.1"/>
    </source>
</evidence>
<organism evidence="9 10">
    <name type="scientific">Spirosoma montaniterrae</name>
    <dbReference type="NCBI Taxonomy" id="1178516"/>
    <lineage>
        <taxon>Bacteria</taxon>
        <taxon>Pseudomonadati</taxon>
        <taxon>Bacteroidota</taxon>
        <taxon>Cytophagia</taxon>
        <taxon>Cytophagales</taxon>
        <taxon>Cytophagaceae</taxon>
        <taxon>Spirosoma</taxon>
    </lineage>
</organism>
<dbReference type="KEGG" id="smon:AWR27_08035"/>
<dbReference type="NCBIfam" id="TIGR04057">
    <property type="entry name" value="SusC_RagA_signa"/>
    <property type="match status" value="1"/>
</dbReference>
<dbReference type="NCBIfam" id="TIGR04056">
    <property type="entry name" value="OMP_RagA_SusC"/>
    <property type="match status" value="1"/>
</dbReference>
<accession>A0A1P9WV91</accession>
<keyword evidence="10" id="KW-1185">Reference proteome</keyword>
<sequence>MEKWVYNRSFLYQLMRFSLVQALFTLLLSSIAFARDGNAQEILSQRITLRVDNERMRSVLQRIEKTAQISFMYQAKVIGDNPRLSLSASNETLGALLDQLLLPRQLRYDVVGRQIVISRQRPDQSGLDGPALPADNLAEAVADVAVSGQILDENNTPLPGATILLKGTSVGTSTNANGEFTLRIPDNATRGTLVISSVGYITQEVAIGNRTQISVSLQPQVGNLSEVVVVGYGTQQRRDLTGAISTVTARDIEKVPVVSLDQALQGRAAGVQVVNNSGAPGGAVQIRVRGTGSIYGGNDPLYVVDGVPINNTLNGSAAGGNDLANGLASINPADIESMEILKDASATAIYGARAANGVVLITTKRGKTGKTRVSLNTFTGLQNFNNFYPMLNARQFAELVNEGSQYAGRPPRFTTTPTQNTDWQREIFRTAPLNSVNLSVTGGDEKTQFLISAGYFNQQGVIINSGFSRGSFRANIDHRLSQKVKVGVSLTGASSITNRQRNSGGANVQDVGNVAFGPNIISSALVASPAFPVYNADGSFGRDSLAGGNNPVQLALNSRLLGRDLRFIGNVYAEWDILKGLKFRSNVGGDFSAFNEDFFFPPDPNAGRPGGTAIYSNSTSRSFLNENYLSYATRFAKEHTLDALAGFSIQNNNSNYLTAQGSNFTTPLVSTLNGASQFNVNPFNDVQGWGILSYFGRVNYSFRDKFLLTANARVDGSSRFGPDRQYGFFPSGSVGYRLSEEAFLKGVPWISEMKIRASVGVTGNQEIPNSQWRGTFALGGGDNNYLGRLGGSVARLANPSLSWESNLQTDIGLDVSLLSNRIQFTADWFNKQSRDMLLSVALPLSSGFGSVFSNVGRMQNRGLELALTTRNTTGKFKWETNFNIAFIENKVLTLADSLPIRAGANTFQVGSGMYFAVFDREPNVDPATGFVVRRNINNDRGNDGTPIFDDRDLINAGSPLPVHFGGITNTFNYAGFDLSIFFQWSYGNKIYNTTRQIIEELTFNGTVGSFNNSSTEALTRWRQVGDVTAQHRVSYDAAAARANLGYASTRYVEDGSFLRLKNLNFGYTIPGKLTNKLKMSSVRVYVTANNLLTFTNYKGYDPEVSANFGGSTQTQQSTVGGLGARLNNNLLIGVDNGSFPQTRTFLAGLNINF</sequence>
<dbReference type="InterPro" id="IPR012910">
    <property type="entry name" value="Plug_dom"/>
</dbReference>
<dbReference type="InterPro" id="IPR023997">
    <property type="entry name" value="TonB-dep_OMP_SusC/RagA_CS"/>
</dbReference>
<dbReference type="RefSeq" id="WP_083732785.1">
    <property type="nucleotide sequence ID" value="NZ_CP014263.1"/>
</dbReference>
<dbReference type="InterPro" id="IPR036942">
    <property type="entry name" value="Beta-barrel_TonB_sf"/>
</dbReference>
<evidence type="ECO:0000256" key="4">
    <source>
        <dbReference type="ARBA" id="ARBA00022692"/>
    </source>
</evidence>
<dbReference type="GO" id="GO:0009279">
    <property type="term" value="C:cell outer membrane"/>
    <property type="evidence" value="ECO:0007669"/>
    <property type="project" value="UniProtKB-SubCell"/>
</dbReference>
<dbReference type="FunFam" id="2.170.130.10:FF:000008">
    <property type="entry name" value="SusC/RagA family TonB-linked outer membrane protein"/>
    <property type="match status" value="1"/>
</dbReference>
<dbReference type="Gene3D" id="2.170.130.10">
    <property type="entry name" value="TonB-dependent receptor, plug domain"/>
    <property type="match status" value="1"/>
</dbReference>
<comment type="subcellular location">
    <subcellularLocation>
        <location evidence="1 7">Cell outer membrane</location>
        <topology evidence="1 7">Multi-pass membrane protein</topology>
    </subcellularLocation>
</comment>
<dbReference type="InterPro" id="IPR008969">
    <property type="entry name" value="CarboxyPept-like_regulatory"/>
</dbReference>
<dbReference type="PROSITE" id="PS52016">
    <property type="entry name" value="TONB_DEPENDENT_REC_3"/>
    <property type="match status" value="1"/>
</dbReference>
<name>A0A1P9WV91_9BACT</name>
<evidence type="ECO:0000256" key="5">
    <source>
        <dbReference type="ARBA" id="ARBA00023136"/>
    </source>
</evidence>
<dbReference type="SUPFAM" id="SSF56935">
    <property type="entry name" value="Porins"/>
    <property type="match status" value="1"/>
</dbReference>
<comment type="similarity">
    <text evidence="7">Belongs to the TonB-dependent receptor family.</text>
</comment>
<dbReference type="InterPro" id="IPR039426">
    <property type="entry name" value="TonB-dep_rcpt-like"/>
</dbReference>
<evidence type="ECO:0000256" key="2">
    <source>
        <dbReference type="ARBA" id="ARBA00022448"/>
    </source>
</evidence>
<evidence type="ECO:0000256" key="7">
    <source>
        <dbReference type="PROSITE-ProRule" id="PRU01360"/>
    </source>
</evidence>
<feature type="domain" description="TonB-dependent receptor plug" evidence="8">
    <location>
        <begin position="237"/>
        <end position="358"/>
    </location>
</feature>
<dbReference type="InterPro" id="IPR037066">
    <property type="entry name" value="Plug_dom_sf"/>
</dbReference>
<dbReference type="Pfam" id="PF13715">
    <property type="entry name" value="CarbopepD_reg_2"/>
    <property type="match status" value="1"/>
</dbReference>
<dbReference type="STRING" id="1178516.AWR27_08035"/>
<proteinExistence type="inferred from homology"/>
<evidence type="ECO:0000256" key="1">
    <source>
        <dbReference type="ARBA" id="ARBA00004571"/>
    </source>
</evidence>
<dbReference type="InterPro" id="IPR023996">
    <property type="entry name" value="TonB-dep_OMP_SusC/RagA"/>
</dbReference>
<keyword evidence="5 7" id="KW-0472">Membrane</keyword>
<dbReference type="AlphaFoldDB" id="A0A1P9WV91"/>
<evidence type="ECO:0000313" key="10">
    <source>
        <dbReference type="Proteomes" id="UP000187941"/>
    </source>
</evidence>
<dbReference type="Proteomes" id="UP000187941">
    <property type="component" value="Chromosome"/>
</dbReference>
<reference evidence="9 10" key="1">
    <citation type="submission" date="2016-01" db="EMBL/GenBank/DDBJ databases">
        <authorList>
            <person name="Oliw E.H."/>
        </authorList>
    </citation>
    <scope>NUCLEOTIDE SEQUENCE [LARGE SCALE GENOMIC DNA]</scope>
    <source>
        <strain evidence="9 10">DY10</strain>
    </source>
</reference>
<evidence type="ECO:0000256" key="3">
    <source>
        <dbReference type="ARBA" id="ARBA00022452"/>
    </source>
</evidence>
<keyword evidence="4 7" id="KW-0812">Transmembrane</keyword>
<dbReference type="SUPFAM" id="SSF49464">
    <property type="entry name" value="Carboxypeptidase regulatory domain-like"/>
    <property type="match status" value="1"/>
</dbReference>